<proteinExistence type="inferred from homology"/>
<dbReference type="HOGENOM" id="CLU_008539_6_2_0"/>
<dbReference type="Gene3D" id="1.10.1200.140">
    <property type="entry name" value="Alkaline phosphatase, crown domain"/>
    <property type="match status" value="1"/>
</dbReference>
<feature type="binding site" evidence="3">
    <location>
        <position position="263"/>
    </location>
    <ligand>
        <name>Zn(2+)</name>
        <dbReference type="ChEBI" id="CHEBI:29105"/>
        <label>2</label>
    </ligand>
</feature>
<comment type="cofactor">
    <cofactor evidence="3">
        <name>Zn(2+)</name>
        <dbReference type="ChEBI" id="CHEBI:29105"/>
    </cofactor>
    <text evidence="3">Binds 2 Zn(2+) ions.</text>
</comment>
<organism evidence="6 7">
    <name type="scientific">Elusimicrobium minutum (strain Pei191)</name>
    <dbReference type="NCBI Taxonomy" id="445932"/>
    <lineage>
        <taxon>Bacteria</taxon>
        <taxon>Pseudomonadati</taxon>
        <taxon>Elusimicrobiota</taxon>
        <taxon>Elusimicrobia</taxon>
        <taxon>Elusimicrobiales</taxon>
        <taxon>Elusimicrobiaceae</taxon>
        <taxon>Elusimicrobium</taxon>
    </lineage>
</organism>
<sequence length="454" mass="50075">MKKIYTVAILMFCAVFIFAQNPKNVKNIILVIGDGFGPQEVGLMAQYARYAPSSPYADRQSNLEKFFNKSNVGLALTNPKNFLVTDSACSGTQIATGHFSSPESVGVDYQGNAQKTILEYAKEAGKSTGLITTVYLQDATPAVFAAHQPNRNKKAEIASDMVNTGVDVMLGGGRKYFAPIAGQIEALGYKIINSRVELENIELEKGKKLLGVFAENEIPFVIMNDISAPSLTQMTEKALDILSQNEKGFFIMVEAGRIDWALHANDAASSLYEILELDETLGYLLKWAEKRNDTLVILTADHETGGFGFNYHKLKGERLTKAKESGEVLYGSGTDYVSPEVFEKIMKQKTLLYNVEKEFNALPKRKQKSKTLGKMLSDVVGYQLAGEIYKDCKTFSCALKNYNNSLGIVWSTGAHTATPVEVAAWGPTQANYSGLYHTTDLNKKMRKSFGFEVK</sequence>
<keyword evidence="5" id="KW-0732">Signal</keyword>
<comment type="similarity">
    <text evidence="4">Belongs to the alkaline phosphatase family.</text>
</comment>
<dbReference type="PANTHER" id="PTHR11596:SF5">
    <property type="entry name" value="ALKALINE PHOSPHATASE"/>
    <property type="match status" value="1"/>
</dbReference>
<dbReference type="PANTHER" id="PTHR11596">
    <property type="entry name" value="ALKALINE PHOSPHATASE"/>
    <property type="match status" value="1"/>
</dbReference>
<dbReference type="STRING" id="445932.Emin_1220"/>
<evidence type="ECO:0000256" key="5">
    <source>
        <dbReference type="SAM" id="SignalP"/>
    </source>
</evidence>
<keyword evidence="3" id="KW-0862">Zinc</keyword>
<evidence type="ECO:0000256" key="2">
    <source>
        <dbReference type="PIRSR" id="PIRSR601952-1"/>
    </source>
</evidence>
<dbReference type="GO" id="GO:0046872">
    <property type="term" value="F:metal ion binding"/>
    <property type="evidence" value="ECO:0007669"/>
    <property type="project" value="UniProtKB-KW"/>
</dbReference>
<feature type="binding site" evidence="3">
    <location>
        <position position="140"/>
    </location>
    <ligand>
        <name>Mg(2+)</name>
        <dbReference type="ChEBI" id="CHEBI:18420"/>
    </ligand>
</feature>
<feature type="binding site" evidence="3">
    <location>
        <position position="138"/>
    </location>
    <ligand>
        <name>Mg(2+)</name>
        <dbReference type="ChEBI" id="CHEBI:18420"/>
    </ligand>
</feature>
<dbReference type="Pfam" id="PF00245">
    <property type="entry name" value="Alk_phosphatase"/>
    <property type="match status" value="1"/>
</dbReference>
<dbReference type="Proteomes" id="UP000001029">
    <property type="component" value="Chromosome"/>
</dbReference>
<feature type="binding site" evidence="3">
    <location>
        <position position="301"/>
    </location>
    <ligand>
        <name>Zn(2+)</name>
        <dbReference type="ChEBI" id="CHEBI:29105"/>
        <label>2</label>
    </ligand>
</feature>
<feature type="binding site" evidence="3">
    <location>
        <position position="34"/>
    </location>
    <ligand>
        <name>Mg(2+)</name>
        <dbReference type="ChEBI" id="CHEBI:18420"/>
    </ligand>
</feature>
<feature type="signal peptide" evidence="5">
    <location>
        <begin position="1"/>
        <end position="19"/>
    </location>
</feature>
<dbReference type="InterPro" id="IPR017850">
    <property type="entry name" value="Alkaline_phosphatase_core_sf"/>
</dbReference>
<accession>B2KE24</accession>
<feature type="binding site" evidence="3">
    <location>
        <position position="259"/>
    </location>
    <ligand>
        <name>Zn(2+)</name>
        <dbReference type="ChEBI" id="CHEBI:29105"/>
        <label>2</label>
    </ligand>
</feature>
<keyword evidence="3" id="KW-0460">Magnesium</keyword>
<dbReference type="InterPro" id="IPR001952">
    <property type="entry name" value="Alkaline_phosphatase"/>
</dbReference>
<feature type="active site" description="Phosphoserine intermediate" evidence="2">
    <location>
        <position position="87"/>
    </location>
</feature>
<dbReference type="Gene3D" id="3.40.720.10">
    <property type="entry name" value="Alkaline Phosphatase, subunit A"/>
    <property type="match status" value="1"/>
</dbReference>
<evidence type="ECO:0000313" key="6">
    <source>
        <dbReference type="EMBL" id="ACC98770.1"/>
    </source>
</evidence>
<dbReference type="SMART" id="SM00098">
    <property type="entry name" value="alkPPc"/>
    <property type="match status" value="1"/>
</dbReference>
<protein>
    <submittedName>
        <fullName evidence="6">Putative dihydroneopterin monophosphate dephosphorylase</fullName>
    </submittedName>
</protein>
<feature type="binding site" evidence="3">
    <location>
        <position position="302"/>
    </location>
    <ligand>
        <name>Zn(2+)</name>
        <dbReference type="ChEBI" id="CHEBI:29105"/>
        <label>2</label>
    </ligand>
</feature>
<dbReference type="AlphaFoldDB" id="B2KE24"/>
<name>B2KE24_ELUMP</name>
<dbReference type="CDD" id="cd16012">
    <property type="entry name" value="ALP"/>
    <property type="match status" value="1"/>
</dbReference>
<feature type="binding site" evidence="3">
    <location>
        <position position="254"/>
    </location>
    <ligand>
        <name>Mg(2+)</name>
        <dbReference type="ChEBI" id="CHEBI:18420"/>
    </ligand>
</feature>
<dbReference type="GO" id="GO:0004035">
    <property type="term" value="F:alkaline phosphatase activity"/>
    <property type="evidence" value="ECO:0007669"/>
    <property type="project" value="TreeGrafter"/>
</dbReference>
<evidence type="ECO:0000256" key="1">
    <source>
        <dbReference type="ARBA" id="ARBA00022553"/>
    </source>
</evidence>
<evidence type="ECO:0000256" key="4">
    <source>
        <dbReference type="RuleBase" id="RU003946"/>
    </source>
</evidence>
<reference evidence="6 7" key="1">
    <citation type="journal article" date="2009" name="Appl. Environ. Microbiol.">
        <title>Genomic analysis of 'Elusimicrobium minutum,' the first cultivated representative of the phylum 'Elusimicrobia' (formerly termite group 1).</title>
        <authorList>
            <person name="Herlemann D.P.R."/>
            <person name="Geissinger O."/>
            <person name="Ikeda-Ohtsubo W."/>
            <person name="Kunin V."/>
            <person name="Sun H."/>
            <person name="Lapidus A."/>
            <person name="Hugenholtz P."/>
            <person name="Brune A."/>
        </authorList>
    </citation>
    <scope>NUCLEOTIDE SEQUENCE [LARGE SCALE GENOMIC DNA]</scope>
    <source>
        <strain evidence="6 7">Pei191</strain>
    </source>
</reference>
<evidence type="ECO:0000256" key="3">
    <source>
        <dbReference type="PIRSR" id="PIRSR601952-2"/>
    </source>
</evidence>
<dbReference type="SUPFAM" id="SSF53649">
    <property type="entry name" value="Alkaline phosphatase-like"/>
    <property type="match status" value="1"/>
</dbReference>
<dbReference type="EMBL" id="CP001055">
    <property type="protein sequence ID" value="ACC98770.1"/>
    <property type="molecule type" value="Genomic_DNA"/>
</dbReference>
<dbReference type="PRINTS" id="PR00113">
    <property type="entry name" value="ALKPHPHTASE"/>
</dbReference>
<keyword evidence="1" id="KW-0597">Phosphoprotein</keyword>
<keyword evidence="7" id="KW-1185">Reference proteome</keyword>
<dbReference type="OrthoDB" id="9794455at2"/>
<keyword evidence="3" id="KW-0479">Metal-binding</keyword>
<gene>
    <name evidence="6" type="ordered locus">Emin_1220</name>
</gene>
<dbReference type="InterPro" id="IPR042085">
    <property type="entry name" value="Ap_crown"/>
</dbReference>
<feature type="binding site" evidence="3">
    <location>
        <position position="34"/>
    </location>
    <ligand>
        <name>Zn(2+)</name>
        <dbReference type="ChEBI" id="CHEBI:29105"/>
        <label>2</label>
    </ligand>
</feature>
<dbReference type="RefSeq" id="WP_012415385.1">
    <property type="nucleotide sequence ID" value="NC_010644.1"/>
</dbReference>
<evidence type="ECO:0000313" key="7">
    <source>
        <dbReference type="Proteomes" id="UP000001029"/>
    </source>
</evidence>
<feature type="chain" id="PRO_5002779906" evidence="5">
    <location>
        <begin position="20"/>
        <end position="454"/>
    </location>
</feature>
<comment type="cofactor">
    <cofactor evidence="3">
        <name>Mg(2+)</name>
        <dbReference type="ChEBI" id="CHEBI:18420"/>
    </cofactor>
    <text evidence="3">Binds 1 Mg(2+) ion.</text>
</comment>
<dbReference type="KEGG" id="emi:Emin_1220"/>
<feature type="binding site" evidence="3">
    <location>
        <position position="415"/>
    </location>
    <ligand>
        <name>Zn(2+)</name>
        <dbReference type="ChEBI" id="CHEBI:29105"/>
        <label>2</label>
    </ligand>
</feature>